<dbReference type="PANTHER" id="PTHR12162:SF0">
    <property type="entry name" value="NIBRIN"/>
    <property type="match status" value="1"/>
</dbReference>
<feature type="compositionally biased region" description="Acidic residues" evidence="1">
    <location>
        <begin position="913"/>
        <end position="931"/>
    </location>
</feature>
<feature type="compositionally biased region" description="Low complexity" evidence="1">
    <location>
        <begin position="878"/>
        <end position="887"/>
    </location>
</feature>
<dbReference type="AlphaFoldDB" id="A0A8H6HTW9"/>
<accession>A0A8H6HTW9</accession>
<comment type="caution">
    <text evidence="2">The sequence shown here is derived from an EMBL/GenBank/DDBJ whole genome shotgun (WGS) entry which is preliminary data.</text>
</comment>
<feature type="compositionally biased region" description="Low complexity" evidence="1">
    <location>
        <begin position="577"/>
        <end position="593"/>
    </location>
</feature>
<sequence length="976" mass="106511">MWLITGPFDGEEGAFTPKTKLLRTNTEYNLGRKGTPLIINNKKISGNHGSFHVGTFDASDPNSVPSLRFHGRKKQWRIKRGKAENHFSIGDEASLKDGDLVTVLSGGFDVKVEWRRVCCYSEDLAKDADLLAECTAIGINLVPQSCPEVTHYLTPELSATPSIAAALISSAHLVTPEWLHEVIRLAPALEATFSLPLVTKYRPVPGANLKEEWRAYGIWEPNEGRLHIFHDYRFLYVGEKARGVPLDVRQMLERGDGLIESFEVGSGADKFRRAVSRGKAKEGKKLVLVGEERALEAAVGKEALQELVQEAKSFGLSFNSAGTLVQTVLDVNTTKLDSEAGTSKILPEESSSSIEVEEKRPSPPPSPRPRRLLRRRAAASREASAAPDVTPEETSQPTAGGLRRRTVSRRNAPDNMVTGLDDPSSILDGIPDLDFGVPDVDTPAPAAPVAPTPRPTRLKRRLRSTEPSRESALESTFEIGDTFVEPPLKKFKALFEASDPENLLMAAGSSQAVDSDPFGPETPAMASGMSQMDSMSMVPASQTQTQSETTQGRAGAYRANALATLAALREEEEEESLPAPATTTSPAAKAGAAVLKNLKRRMRDVDGDVEMGEEGEEGSHLVSRPPAKRRATETDQVEKSVPPQRGASKAPTPAPEASTSTSKEKAKSKTKGKTGAEEKKPDKDSAFLKALASTKRGKKKEDNFDREFNDLKISKPVLDEGPEPEEEWAVLAEFGDDTGLRGNFMTILEMPVFKERNGNAAGRVREGNANPEWQGKPNFKKFKKKDLRSERTKVDLFVVNEEMSGGSYWRDEESQDVDDFKTRIAKPKPRATGKRAASAARSPPPNSDSDEDDEPAPKTARSRKAPSRAGSSGPSQRATSQRKASSQKSKRSTILEEDEDDDDGGERSQLFLPDEDDDEDINPFGSDEEDEQGSHTLRSTGSRASARKAAPAKPARKPVRRYSDEDDSDEGVFKGF</sequence>
<feature type="compositionally biased region" description="Low complexity" evidence="1">
    <location>
        <begin position="541"/>
        <end position="551"/>
    </location>
</feature>
<feature type="compositionally biased region" description="Acidic residues" evidence="1">
    <location>
        <begin position="607"/>
        <end position="616"/>
    </location>
</feature>
<name>A0A8H6HTW9_9AGAR</name>
<proteinExistence type="predicted"/>
<dbReference type="GO" id="GO:0000724">
    <property type="term" value="P:double-strand break repair via homologous recombination"/>
    <property type="evidence" value="ECO:0007669"/>
    <property type="project" value="TreeGrafter"/>
</dbReference>
<feature type="compositionally biased region" description="Pro residues" evidence="1">
    <location>
        <begin position="445"/>
        <end position="454"/>
    </location>
</feature>
<dbReference type="InterPro" id="IPR036420">
    <property type="entry name" value="BRCT_dom_sf"/>
</dbReference>
<feature type="compositionally biased region" description="Acidic residues" evidence="1">
    <location>
        <begin position="895"/>
        <end position="904"/>
    </location>
</feature>
<evidence type="ECO:0000313" key="2">
    <source>
        <dbReference type="EMBL" id="KAF6752726.1"/>
    </source>
</evidence>
<dbReference type="PANTHER" id="PTHR12162">
    <property type="entry name" value="NIBRIN-RELATED"/>
    <property type="match status" value="1"/>
</dbReference>
<evidence type="ECO:0000256" key="1">
    <source>
        <dbReference type="SAM" id="MobiDB-lite"/>
    </source>
</evidence>
<dbReference type="InterPro" id="IPR040227">
    <property type="entry name" value="Nibrin-rel"/>
</dbReference>
<dbReference type="Gene3D" id="3.40.50.10190">
    <property type="entry name" value="BRCT domain"/>
    <property type="match status" value="1"/>
</dbReference>
<dbReference type="EMBL" id="JACGCI010000043">
    <property type="protein sequence ID" value="KAF6752726.1"/>
    <property type="molecule type" value="Genomic_DNA"/>
</dbReference>
<feature type="compositionally biased region" description="Basic and acidic residues" evidence="1">
    <location>
        <begin position="674"/>
        <end position="686"/>
    </location>
</feature>
<feature type="region of interest" description="Disordered" evidence="1">
    <location>
        <begin position="339"/>
        <end position="474"/>
    </location>
</feature>
<dbReference type="OrthoDB" id="552194at2759"/>
<keyword evidence="3" id="KW-1185">Reference proteome</keyword>
<feature type="region of interest" description="Disordered" evidence="1">
    <location>
        <begin position="762"/>
        <end position="787"/>
    </location>
</feature>
<dbReference type="GO" id="GO:0007095">
    <property type="term" value="P:mitotic G2 DNA damage checkpoint signaling"/>
    <property type="evidence" value="ECO:0007669"/>
    <property type="project" value="InterPro"/>
</dbReference>
<dbReference type="CDD" id="cd00027">
    <property type="entry name" value="BRCT"/>
    <property type="match status" value="1"/>
</dbReference>
<reference evidence="2 3" key="1">
    <citation type="submission" date="2020-07" db="EMBL/GenBank/DDBJ databases">
        <title>Comparative genomics of pyrophilous fungi reveals a link between fire events and developmental genes.</title>
        <authorList>
            <consortium name="DOE Joint Genome Institute"/>
            <person name="Steindorff A.S."/>
            <person name="Carver A."/>
            <person name="Calhoun S."/>
            <person name="Stillman K."/>
            <person name="Liu H."/>
            <person name="Lipzen A."/>
            <person name="Pangilinan J."/>
            <person name="Labutti K."/>
            <person name="Bruns T.D."/>
            <person name="Grigoriev I.V."/>
        </authorList>
    </citation>
    <scope>NUCLEOTIDE SEQUENCE [LARGE SCALE GENOMIC DNA]</scope>
    <source>
        <strain evidence="2 3">CBS 144469</strain>
    </source>
</reference>
<gene>
    <name evidence="2" type="ORF">DFP72DRAFT_904624</name>
</gene>
<feature type="compositionally biased region" description="Basic and acidic residues" evidence="1">
    <location>
        <begin position="463"/>
        <end position="472"/>
    </location>
</feature>
<dbReference type="GO" id="GO:0030870">
    <property type="term" value="C:Mre11 complex"/>
    <property type="evidence" value="ECO:0007669"/>
    <property type="project" value="InterPro"/>
</dbReference>
<feature type="compositionally biased region" description="Low complexity" evidence="1">
    <location>
        <begin position="942"/>
        <end position="953"/>
    </location>
</feature>
<feature type="region of interest" description="Disordered" evidence="1">
    <location>
        <begin position="800"/>
        <end position="976"/>
    </location>
</feature>
<protein>
    <submittedName>
        <fullName evidence="2">Proline-rich protein</fullName>
    </submittedName>
</protein>
<feature type="region of interest" description="Disordered" evidence="1">
    <location>
        <begin position="509"/>
        <end position="706"/>
    </location>
</feature>
<feature type="compositionally biased region" description="Basic residues" evidence="1">
    <location>
        <begin position="368"/>
        <end position="378"/>
    </location>
</feature>
<dbReference type="SUPFAM" id="SSF52113">
    <property type="entry name" value="BRCT domain"/>
    <property type="match status" value="1"/>
</dbReference>
<evidence type="ECO:0000313" key="3">
    <source>
        <dbReference type="Proteomes" id="UP000521943"/>
    </source>
</evidence>
<dbReference type="Proteomes" id="UP000521943">
    <property type="component" value="Unassembled WGS sequence"/>
</dbReference>
<organism evidence="2 3">
    <name type="scientific">Ephemerocybe angulata</name>
    <dbReference type="NCBI Taxonomy" id="980116"/>
    <lineage>
        <taxon>Eukaryota</taxon>
        <taxon>Fungi</taxon>
        <taxon>Dikarya</taxon>
        <taxon>Basidiomycota</taxon>
        <taxon>Agaricomycotina</taxon>
        <taxon>Agaricomycetes</taxon>
        <taxon>Agaricomycetidae</taxon>
        <taxon>Agaricales</taxon>
        <taxon>Agaricineae</taxon>
        <taxon>Psathyrellaceae</taxon>
        <taxon>Ephemerocybe</taxon>
    </lineage>
</organism>
<feature type="compositionally biased region" description="Basic residues" evidence="1">
    <location>
        <begin position="823"/>
        <end position="833"/>
    </location>
</feature>
<dbReference type="GO" id="GO:0003684">
    <property type="term" value="F:damaged DNA binding"/>
    <property type="evidence" value="ECO:0007669"/>
    <property type="project" value="TreeGrafter"/>
</dbReference>